<evidence type="ECO:0000256" key="2">
    <source>
        <dbReference type="ARBA" id="ARBA00023026"/>
    </source>
</evidence>
<dbReference type="GO" id="GO:0008061">
    <property type="term" value="F:chitin binding"/>
    <property type="evidence" value="ECO:0007669"/>
    <property type="project" value="UniProtKB-KW"/>
</dbReference>
<protein>
    <recommendedName>
        <fullName evidence="6">LysM domain-containing protein</fullName>
    </recommendedName>
</protein>
<proteinExistence type="inferred from homology"/>
<accession>A0AAN7B7R9</accession>
<evidence type="ECO:0000256" key="5">
    <source>
        <dbReference type="SAM" id="SignalP"/>
    </source>
</evidence>
<dbReference type="InterPro" id="IPR018392">
    <property type="entry name" value="LysM"/>
</dbReference>
<feature type="signal peptide" evidence="5">
    <location>
        <begin position="1"/>
        <end position="21"/>
    </location>
</feature>
<dbReference type="CDD" id="cd00118">
    <property type="entry name" value="LysM"/>
    <property type="match status" value="2"/>
</dbReference>
<dbReference type="InterPro" id="IPR052210">
    <property type="entry name" value="LysM1-like"/>
</dbReference>
<keyword evidence="2" id="KW-0843">Virulence</keyword>
<feature type="compositionally biased region" description="Low complexity" evidence="4">
    <location>
        <begin position="637"/>
        <end position="670"/>
    </location>
</feature>
<dbReference type="Gene3D" id="3.10.350.10">
    <property type="entry name" value="LysM domain"/>
    <property type="match status" value="5"/>
</dbReference>
<dbReference type="SMART" id="SM00257">
    <property type="entry name" value="LysM"/>
    <property type="match status" value="4"/>
</dbReference>
<feature type="domain" description="LysM" evidence="6">
    <location>
        <begin position="355"/>
        <end position="401"/>
    </location>
</feature>
<name>A0AAN7B7R9_9PEZI</name>
<reference evidence="7" key="1">
    <citation type="journal article" date="2023" name="Mol. Phylogenet. Evol.">
        <title>Genome-scale phylogeny and comparative genomics of the fungal order Sordariales.</title>
        <authorList>
            <person name="Hensen N."/>
            <person name="Bonometti L."/>
            <person name="Westerberg I."/>
            <person name="Brannstrom I.O."/>
            <person name="Guillou S."/>
            <person name="Cros-Aarteil S."/>
            <person name="Calhoun S."/>
            <person name="Haridas S."/>
            <person name="Kuo A."/>
            <person name="Mondo S."/>
            <person name="Pangilinan J."/>
            <person name="Riley R."/>
            <person name="LaButti K."/>
            <person name="Andreopoulos B."/>
            <person name="Lipzen A."/>
            <person name="Chen C."/>
            <person name="Yan M."/>
            <person name="Daum C."/>
            <person name="Ng V."/>
            <person name="Clum A."/>
            <person name="Steindorff A."/>
            <person name="Ohm R.A."/>
            <person name="Martin F."/>
            <person name="Silar P."/>
            <person name="Natvig D.O."/>
            <person name="Lalanne C."/>
            <person name="Gautier V."/>
            <person name="Ament-Velasquez S.L."/>
            <person name="Kruys A."/>
            <person name="Hutchinson M.I."/>
            <person name="Powell A.J."/>
            <person name="Barry K."/>
            <person name="Miller A.N."/>
            <person name="Grigoriev I.V."/>
            <person name="Debuchy R."/>
            <person name="Gladieux P."/>
            <person name="Hiltunen Thoren M."/>
            <person name="Johannesson H."/>
        </authorList>
    </citation>
    <scope>NUCLEOTIDE SEQUENCE</scope>
    <source>
        <strain evidence="7">PSN293</strain>
    </source>
</reference>
<feature type="domain" description="LysM" evidence="6">
    <location>
        <begin position="219"/>
        <end position="265"/>
    </location>
</feature>
<feature type="domain" description="LysM" evidence="6">
    <location>
        <begin position="675"/>
        <end position="721"/>
    </location>
</feature>
<dbReference type="AlphaFoldDB" id="A0AAN7B7R9"/>
<sequence length="723" mass="76788">MSTSTLVVLFTILAAISTVKSQQFDGYTFPHDLLGLSSGCFTVVNRTVSSCPAWLPRYAGLEGASVEILPSEQLATLCESSCQNDLRSLRTSILGACTASSDVMVPNKFAYPATFLVDRFLYTASLSCLKDKATGKYCDVVVADWANQPNYTNAQTCSQCELGIQQMQLGSPFGFSDTLAQAFANTTKSCSAASYGFATPTSYALNATAFPSPPACTGSAYTIKQNDSCVTISGANGMSTYTLISKNNLNLGCDNLPAVGKSLCLPTGSTCRTYQLDLYDTCETLMASWNATLAQIQAWNPMINSACSNLASWRGWYLCSSSPSGTTAVSPGNSVTTPAPVPTNAQGQSNTRCGQWYYVEAGDNCAAISLKFSITLADLYFLNPQVDSTCSNLWANTSYCVRPVGNIETYSGYKTTTAATTFTRPATTSGFTPDPVTTPTLQPKASGTMTDCYLYENAFDATAKLKNISVANSCSSWAHFANVTVEQLVEWNPSLSAANCVFQAGKSYCVQKWKTPPNVALPYDYCVQPVNRTRIPPSSVTPPGCSCYTNLRIEDKANFNCSMAPSLFGITVAELTRLNPWIGSNCDTGIWSKMTSDGYTLACILASGTQPTTTTSSTSTGKTTTTSTVRTAITTTTTSTVPTKTTSTSKAPTTTTGGTAPPAPTQPGASKNCKKWHTVVDGDGCWSIANAAGISLDDFYRMNPGVGTDCSTLWLGYAVCIGE</sequence>
<comment type="caution">
    <text evidence="7">The sequence shown here is derived from an EMBL/GenBank/DDBJ whole genome shotgun (WGS) entry which is preliminary data.</text>
</comment>
<dbReference type="SUPFAM" id="SSF54106">
    <property type="entry name" value="LysM domain"/>
    <property type="match status" value="3"/>
</dbReference>
<comment type="similarity">
    <text evidence="3">Belongs to the secreted LysM effector family.</text>
</comment>
<evidence type="ECO:0000313" key="7">
    <source>
        <dbReference type="EMBL" id="KAK4213998.1"/>
    </source>
</evidence>
<keyword evidence="1" id="KW-0147">Chitin-binding</keyword>
<keyword evidence="5" id="KW-0732">Signal</keyword>
<keyword evidence="8" id="KW-1185">Reference proteome</keyword>
<feature type="region of interest" description="Disordered" evidence="4">
    <location>
        <begin position="637"/>
        <end position="671"/>
    </location>
</feature>
<dbReference type="Proteomes" id="UP001301769">
    <property type="component" value="Unassembled WGS sequence"/>
</dbReference>
<evidence type="ECO:0000256" key="1">
    <source>
        <dbReference type="ARBA" id="ARBA00022669"/>
    </source>
</evidence>
<evidence type="ECO:0000259" key="6">
    <source>
        <dbReference type="PROSITE" id="PS51782"/>
    </source>
</evidence>
<evidence type="ECO:0000313" key="8">
    <source>
        <dbReference type="Proteomes" id="UP001301769"/>
    </source>
</evidence>
<dbReference type="PANTHER" id="PTHR34997:SF1">
    <property type="entry name" value="PEPTIDOGLYCAN-BINDING LYSIN DOMAIN"/>
    <property type="match status" value="1"/>
</dbReference>
<dbReference type="EMBL" id="MU858101">
    <property type="protein sequence ID" value="KAK4213998.1"/>
    <property type="molecule type" value="Genomic_DNA"/>
</dbReference>
<evidence type="ECO:0000256" key="4">
    <source>
        <dbReference type="SAM" id="MobiDB-lite"/>
    </source>
</evidence>
<dbReference type="InterPro" id="IPR036779">
    <property type="entry name" value="LysM_dom_sf"/>
</dbReference>
<evidence type="ECO:0000256" key="3">
    <source>
        <dbReference type="ARBA" id="ARBA00044955"/>
    </source>
</evidence>
<feature type="chain" id="PRO_5043028438" description="LysM domain-containing protein" evidence="5">
    <location>
        <begin position="22"/>
        <end position="723"/>
    </location>
</feature>
<dbReference type="PROSITE" id="PS51782">
    <property type="entry name" value="LYSM"/>
    <property type="match status" value="3"/>
</dbReference>
<dbReference type="Pfam" id="PF01476">
    <property type="entry name" value="LysM"/>
    <property type="match status" value="3"/>
</dbReference>
<reference evidence="7" key="2">
    <citation type="submission" date="2023-05" db="EMBL/GenBank/DDBJ databases">
        <authorList>
            <consortium name="Lawrence Berkeley National Laboratory"/>
            <person name="Steindorff A."/>
            <person name="Hensen N."/>
            <person name="Bonometti L."/>
            <person name="Westerberg I."/>
            <person name="Brannstrom I.O."/>
            <person name="Guillou S."/>
            <person name="Cros-Aarteil S."/>
            <person name="Calhoun S."/>
            <person name="Haridas S."/>
            <person name="Kuo A."/>
            <person name="Mondo S."/>
            <person name="Pangilinan J."/>
            <person name="Riley R."/>
            <person name="Labutti K."/>
            <person name="Andreopoulos B."/>
            <person name="Lipzen A."/>
            <person name="Chen C."/>
            <person name="Yanf M."/>
            <person name="Daum C."/>
            <person name="Ng V."/>
            <person name="Clum A."/>
            <person name="Ohm R."/>
            <person name="Martin F."/>
            <person name="Silar P."/>
            <person name="Natvig D."/>
            <person name="Lalanne C."/>
            <person name="Gautier V."/>
            <person name="Ament-Velasquez S.L."/>
            <person name="Kruys A."/>
            <person name="Hutchinson M.I."/>
            <person name="Powell A.J."/>
            <person name="Barry K."/>
            <person name="Miller A.N."/>
            <person name="Grigoriev I.V."/>
            <person name="Debuchy R."/>
            <person name="Gladieux P."/>
            <person name="Thoren M.H."/>
            <person name="Johannesson H."/>
        </authorList>
    </citation>
    <scope>NUCLEOTIDE SEQUENCE</scope>
    <source>
        <strain evidence="7">PSN293</strain>
    </source>
</reference>
<dbReference type="PANTHER" id="PTHR34997">
    <property type="entry name" value="AM15"/>
    <property type="match status" value="1"/>
</dbReference>
<organism evidence="7 8">
    <name type="scientific">Rhypophila decipiens</name>
    <dbReference type="NCBI Taxonomy" id="261697"/>
    <lineage>
        <taxon>Eukaryota</taxon>
        <taxon>Fungi</taxon>
        <taxon>Dikarya</taxon>
        <taxon>Ascomycota</taxon>
        <taxon>Pezizomycotina</taxon>
        <taxon>Sordariomycetes</taxon>
        <taxon>Sordariomycetidae</taxon>
        <taxon>Sordariales</taxon>
        <taxon>Naviculisporaceae</taxon>
        <taxon>Rhypophila</taxon>
    </lineage>
</organism>
<gene>
    <name evidence="7" type="ORF">QBC37DRAFT_462906</name>
</gene>